<feature type="domain" description="TFIIS N-terminal" evidence="6">
    <location>
        <begin position="416"/>
        <end position="490"/>
    </location>
</feature>
<dbReference type="InterPro" id="IPR017923">
    <property type="entry name" value="TFIIS_N"/>
</dbReference>
<dbReference type="Gene3D" id="1.20.930.10">
    <property type="entry name" value="Conserved domain common to transcription factors TFIIS, elongin A, CRSP70"/>
    <property type="match status" value="2"/>
</dbReference>
<dbReference type="Gene3D" id="2.30.30.140">
    <property type="match status" value="1"/>
</dbReference>
<proteinExistence type="predicted"/>
<reference evidence="8 9" key="1">
    <citation type="submission" date="2012-05" db="EMBL/GenBank/DDBJ databases">
        <title>Recombination and specialization in a pathogen metapopulation.</title>
        <authorList>
            <person name="Gardiner A."/>
            <person name="Kemen E."/>
            <person name="Schultz-Larsen T."/>
            <person name="MacLean D."/>
            <person name="Van Oosterhout C."/>
            <person name="Jones J.D.G."/>
        </authorList>
    </citation>
    <scope>NUCLEOTIDE SEQUENCE [LARGE SCALE GENOMIC DNA]</scope>
    <source>
        <strain evidence="8 9">Ac Nc2</strain>
    </source>
</reference>
<evidence type="ECO:0000256" key="2">
    <source>
        <dbReference type="ARBA" id="ARBA00023242"/>
    </source>
</evidence>
<evidence type="ECO:0000259" key="7">
    <source>
        <dbReference type="PROSITE" id="PS51998"/>
    </source>
</evidence>
<dbReference type="Pfam" id="PF00855">
    <property type="entry name" value="PWWP"/>
    <property type="match status" value="1"/>
</dbReference>
<feature type="compositionally biased region" description="Basic and acidic residues" evidence="4">
    <location>
        <begin position="224"/>
        <end position="256"/>
    </location>
</feature>
<evidence type="ECO:0000259" key="5">
    <source>
        <dbReference type="PROSITE" id="PS50812"/>
    </source>
</evidence>
<feature type="domain" description="PWWP" evidence="5">
    <location>
        <begin position="9"/>
        <end position="70"/>
    </location>
</feature>
<gene>
    <name evidence="8" type="ORF">BN9_091410</name>
</gene>
<evidence type="ECO:0000256" key="3">
    <source>
        <dbReference type="PROSITE-ProRule" id="PRU00649"/>
    </source>
</evidence>
<dbReference type="InterPro" id="IPR000313">
    <property type="entry name" value="PWWP_dom"/>
</dbReference>
<dbReference type="EMBL" id="CAIX01000203">
    <property type="protein sequence ID" value="CCI48092.1"/>
    <property type="molecule type" value="Genomic_DNA"/>
</dbReference>
<dbReference type="Pfam" id="PF08766">
    <property type="entry name" value="DEK_C"/>
    <property type="match status" value="1"/>
</dbReference>
<dbReference type="PROSITE" id="PS51998">
    <property type="entry name" value="DEK_C"/>
    <property type="match status" value="1"/>
</dbReference>
<dbReference type="OrthoDB" id="44867at2759"/>
<dbReference type="PROSITE" id="PS50812">
    <property type="entry name" value="PWWP"/>
    <property type="match status" value="1"/>
</dbReference>
<dbReference type="AlphaFoldDB" id="A0A024GP15"/>
<keyword evidence="2 3" id="KW-0539">Nucleus</keyword>
<dbReference type="PROSITE" id="PS51319">
    <property type="entry name" value="TFIIS_N"/>
    <property type="match status" value="2"/>
</dbReference>
<feature type="domain" description="TFIIS N-terminal" evidence="6">
    <location>
        <begin position="530"/>
        <end position="606"/>
    </location>
</feature>
<dbReference type="InParanoid" id="A0A024GP15"/>
<dbReference type="CDD" id="cd05162">
    <property type="entry name" value="PWWP"/>
    <property type="match status" value="1"/>
</dbReference>
<comment type="caution">
    <text evidence="8">The sequence shown here is derived from an EMBL/GenBank/DDBJ whole genome shotgun (WGS) entry which is preliminary data.</text>
</comment>
<name>A0A024GP15_9STRA</name>
<dbReference type="SUPFAM" id="SSF109715">
    <property type="entry name" value="DEK C-terminal domain"/>
    <property type="match status" value="1"/>
</dbReference>
<dbReference type="Pfam" id="PF08711">
    <property type="entry name" value="Med26"/>
    <property type="match status" value="2"/>
</dbReference>
<evidence type="ECO:0000259" key="6">
    <source>
        <dbReference type="PROSITE" id="PS51319"/>
    </source>
</evidence>
<evidence type="ECO:0000313" key="8">
    <source>
        <dbReference type="EMBL" id="CCI48092.1"/>
    </source>
</evidence>
<dbReference type="InterPro" id="IPR003617">
    <property type="entry name" value="TFIIS/CRSP70_N_sub"/>
</dbReference>
<feature type="region of interest" description="Disordered" evidence="4">
    <location>
        <begin position="131"/>
        <end position="256"/>
    </location>
</feature>
<feature type="compositionally biased region" description="Polar residues" evidence="4">
    <location>
        <begin position="358"/>
        <end position="390"/>
    </location>
</feature>
<sequence>MSSGAEFSVNSVGWFILEGFPWWPVYLCDAKSLRTKLYYLGDGHAKILKKARDYSNDYILVYFFGSHQFSLARTRRGVLKPWGCSDQSTLCKGHPKHLAKRGNQIEELKMAIIEVEVDFLSQPEDCRLPPHFVPSDLNLALTPPPLKGPSEEDMDDDEDEEMYDDDNEERDDETEKEDEEEDEPEDKEKTPTKLRAQNGKTEKEIHSSGKRKRKANEKSFNSMEKIELKKSKETKETKETKGLSREQTVKEPIEKASSDVVPSDDLKKMKVSEEKVSCRPADSSNDATMLSDKVLSDKLEIEIRWILNNCEFEEMTTKTVRRLLQQRLNMNLRSHKGIIKEVVTKVIAAMEEEDDETNPSTLQPNTTDSKCQPQASIEPQLKHQSINSETKQIDQIDAKSTKSEHSPKKVKLISEADLLDAKAKLSDPNVSHEQILECLEALTSVPLTIQLLKKTGISRSVSSLRQHVNDKVSASASALRTRWMKLLKADDEQQNDPKIKTAQCHSNQLPQEGSHNSQLSKLIEMVETLQDQVEYKDQVATKPTRIVHEKQLRVLHDLYQMRLSTKEIIESKVGMAVSRLRKSGNEAIVKAASKLRRKWKTEAEAA</sequence>
<evidence type="ECO:0008006" key="10">
    <source>
        <dbReference type="Google" id="ProtNLM"/>
    </source>
</evidence>
<evidence type="ECO:0000313" key="9">
    <source>
        <dbReference type="Proteomes" id="UP000053237"/>
    </source>
</evidence>
<feature type="region of interest" description="Disordered" evidence="4">
    <location>
        <begin position="352"/>
        <end position="409"/>
    </location>
</feature>
<dbReference type="SUPFAM" id="SSF47676">
    <property type="entry name" value="Conserved domain common to transcription factors TFIIS, elongin A, CRSP70"/>
    <property type="match status" value="2"/>
</dbReference>
<dbReference type="CDD" id="cd00183">
    <property type="entry name" value="TFIIS_I"/>
    <property type="match status" value="1"/>
</dbReference>
<dbReference type="STRING" id="65357.A0A024GP15"/>
<dbReference type="Proteomes" id="UP000053237">
    <property type="component" value="Unassembled WGS sequence"/>
</dbReference>
<feature type="compositionally biased region" description="Acidic residues" evidence="4">
    <location>
        <begin position="151"/>
        <end position="185"/>
    </location>
</feature>
<keyword evidence="9" id="KW-1185">Reference proteome</keyword>
<evidence type="ECO:0000256" key="4">
    <source>
        <dbReference type="SAM" id="MobiDB-lite"/>
    </source>
</evidence>
<dbReference type="InterPro" id="IPR035441">
    <property type="entry name" value="TFIIS/LEDGF_dom_sf"/>
</dbReference>
<dbReference type="SMART" id="SM00509">
    <property type="entry name" value="TFS2N"/>
    <property type="match status" value="2"/>
</dbReference>
<accession>A0A024GP15</accession>
<dbReference type="SUPFAM" id="SSF63748">
    <property type="entry name" value="Tudor/PWWP/MBT"/>
    <property type="match status" value="1"/>
</dbReference>
<organism evidence="8 9">
    <name type="scientific">Albugo candida</name>
    <dbReference type="NCBI Taxonomy" id="65357"/>
    <lineage>
        <taxon>Eukaryota</taxon>
        <taxon>Sar</taxon>
        <taxon>Stramenopiles</taxon>
        <taxon>Oomycota</taxon>
        <taxon>Peronosporomycetes</taxon>
        <taxon>Albuginales</taxon>
        <taxon>Albuginaceae</taxon>
        <taxon>Albugo</taxon>
    </lineage>
</organism>
<feature type="domain" description="DEK-C" evidence="7">
    <location>
        <begin position="293"/>
        <end position="348"/>
    </location>
</feature>
<feature type="compositionally biased region" description="Basic and acidic residues" evidence="4">
    <location>
        <begin position="391"/>
        <end position="407"/>
    </location>
</feature>
<evidence type="ECO:0000256" key="1">
    <source>
        <dbReference type="ARBA" id="ARBA00004123"/>
    </source>
</evidence>
<dbReference type="GO" id="GO:0005634">
    <property type="term" value="C:nucleus"/>
    <property type="evidence" value="ECO:0007669"/>
    <property type="project" value="UniProtKB-SubCell"/>
</dbReference>
<dbReference type="Gene3D" id="1.10.10.60">
    <property type="entry name" value="Homeodomain-like"/>
    <property type="match status" value="1"/>
</dbReference>
<dbReference type="InterPro" id="IPR014876">
    <property type="entry name" value="DEK_C"/>
</dbReference>
<protein>
    <recommendedName>
        <fullName evidence="10">TFIIS N-terminal domain-containing protein</fullName>
    </recommendedName>
</protein>
<comment type="subcellular location">
    <subcellularLocation>
        <location evidence="1 3">Nucleus</location>
    </subcellularLocation>
</comment>